<keyword evidence="3" id="KW-0548">Nucleotidyltransferase</keyword>
<keyword evidence="7" id="KW-0812">Transmembrane</keyword>
<accession>A0A811Y0N7</accession>
<dbReference type="InterPro" id="IPR043128">
    <property type="entry name" value="Rev_trsase/Diguanyl_cyclase"/>
</dbReference>
<dbReference type="GO" id="GO:0004519">
    <property type="term" value="F:endonuclease activity"/>
    <property type="evidence" value="ECO:0007669"/>
    <property type="project" value="UniProtKB-KW"/>
</dbReference>
<dbReference type="PROSITE" id="PS50878">
    <property type="entry name" value="RT_POL"/>
    <property type="match status" value="1"/>
</dbReference>
<protein>
    <submittedName>
        <fullName evidence="10">(raccoon dog) hypothetical protein</fullName>
    </submittedName>
</protein>
<dbReference type="SUPFAM" id="SSF56672">
    <property type="entry name" value="DNA/RNA polymerases"/>
    <property type="match status" value="1"/>
</dbReference>
<dbReference type="InterPro" id="IPR051320">
    <property type="entry name" value="Viral_Replic_Matur_Polypro"/>
</dbReference>
<reference evidence="10" key="1">
    <citation type="submission" date="2020-12" db="EMBL/GenBank/DDBJ databases">
        <authorList>
            <consortium name="Molecular Ecology Group"/>
        </authorList>
    </citation>
    <scope>NUCLEOTIDE SEQUENCE</scope>
    <source>
        <strain evidence="10">TBG_1078</strain>
    </source>
</reference>
<evidence type="ECO:0000259" key="8">
    <source>
        <dbReference type="PROSITE" id="PS50175"/>
    </source>
</evidence>
<evidence type="ECO:0000259" key="9">
    <source>
        <dbReference type="PROSITE" id="PS50878"/>
    </source>
</evidence>
<feature type="domain" description="Peptidase A2" evidence="8">
    <location>
        <begin position="26"/>
        <end position="96"/>
    </location>
</feature>
<comment type="caution">
    <text evidence="10">The sequence shown here is derived from an EMBL/GenBank/DDBJ whole genome shotgun (WGS) entry which is preliminary data.</text>
</comment>
<dbReference type="Gene3D" id="2.40.70.10">
    <property type="entry name" value="Acid Proteases"/>
    <property type="match status" value="1"/>
</dbReference>
<dbReference type="Pfam" id="PF00077">
    <property type="entry name" value="RVP"/>
    <property type="match status" value="1"/>
</dbReference>
<dbReference type="InterPro" id="IPR043502">
    <property type="entry name" value="DNA/RNA_pol_sf"/>
</dbReference>
<evidence type="ECO:0000313" key="10">
    <source>
        <dbReference type="EMBL" id="CAD7671179.1"/>
    </source>
</evidence>
<dbReference type="SUPFAM" id="SSF50630">
    <property type="entry name" value="Acid proteases"/>
    <property type="match status" value="1"/>
</dbReference>
<evidence type="ECO:0000256" key="4">
    <source>
        <dbReference type="ARBA" id="ARBA00022722"/>
    </source>
</evidence>
<dbReference type="Gene3D" id="3.10.10.10">
    <property type="entry name" value="HIV Type 1 Reverse Transcriptase, subunit A, domain 1"/>
    <property type="match status" value="1"/>
</dbReference>
<dbReference type="PROSITE" id="PS50175">
    <property type="entry name" value="ASP_PROT_RETROV"/>
    <property type="match status" value="1"/>
</dbReference>
<gene>
    <name evidence="10" type="ORF">NYPRO_LOCUS3974</name>
</gene>
<feature type="domain" description="Reverse transcriptase" evidence="9">
    <location>
        <begin position="206"/>
        <end position="417"/>
    </location>
</feature>
<dbReference type="Pfam" id="PF18697">
    <property type="entry name" value="MLVIN_C"/>
    <property type="match status" value="1"/>
</dbReference>
<evidence type="ECO:0000256" key="5">
    <source>
        <dbReference type="ARBA" id="ARBA00022759"/>
    </source>
</evidence>
<keyword evidence="5" id="KW-0255">Endonuclease</keyword>
<dbReference type="EMBL" id="CAJHUB010000661">
    <property type="protein sequence ID" value="CAD7671179.1"/>
    <property type="molecule type" value="Genomic_DNA"/>
</dbReference>
<dbReference type="InterPro" id="IPR001995">
    <property type="entry name" value="Peptidase_A2_cat"/>
</dbReference>
<evidence type="ECO:0000256" key="2">
    <source>
        <dbReference type="ARBA" id="ARBA00022679"/>
    </source>
</evidence>
<evidence type="ECO:0000313" key="11">
    <source>
        <dbReference type="Proteomes" id="UP000645828"/>
    </source>
</evidence>
<keyword evidence="11" id="KW-1185">Reference proteome</keyword>
<dbReference type="Gene3D" id="2.30.30.850">
    <property type="match status" value="1"/>
</dbReference>
<dbReference type="PANTHER" id="PTHR33064:SF38">
    <property type="entry name" value="LRRGT00076-LIKE"/>
    <property type="match status" value="1"/>
</dbReference>
<dbReference type="GO" id="GO:0016779">
    <property type="term" value="F:nucleotidyltransferase activity"/>
    <property type="evidence" value="ECO:0007669"/>
    <property type="project" value="UniProtKB-KW"/>
</dbReference>
<dbReference type="InterPro" id="IPR021109">
    <property type="entry name" value="Peptidase_aspartic_dom_sf"/>
</dbReference>
<dbReference type="InterPro" id="IPR018061">
    <property type="entry name" value="Retropepsins"/>
</dbReference>
<sequence length="506" mass="57037">MKIRGVRARNPPPEPRITLKVGGQPVTFLVDTGAQHSVLTEAKGPLSSKTSWVQGATGGKLYRWTTERKVHLSTGQVTHSFLLVPDGPYPLLGRDLLSKVGAQIHFQQKGATITGAGGQPLQVLTLRLEDEHRLHEDSPPSVQPLDSEWLTNYPQAWVETAGMGLAVNQPPIIINLKPSATPISIRQYSMSKEAKKGIRPHIQRLLQLGILIPCQSPWNTPLLPVKKPGTGDYRPVQDLREVNWRTEDIHPTVPNPYNLLSTLPPSHVWYTVLDLKDAFFCLRLSSQSQPIFAFEWKDPETGFSGQLTWTRLPQGFKNSPTLFDEALHRDLADFRVGHPDLVLLQYVDDLLLAARTEQDCDRLKALQITQHQIWKPLAAVYRPGDTTGPHPFQIGDSVYVRRHQSRTLEPRWKGPYTVLLTTPTALKAQQGWFESWFNQSPWLTTLISTILGPLVILLLLLTFGPCVLNRLLQFIRERLSITQALVLTQQCRALQTEKKKKSSLRF</sequence>
<dbReference type="Gene3D" id="3.30.70.270">
    <property type="match status" value="1"/>
</dbReference>
<evidence type="ECO:0000256" key="6">
    <source>
        <dbReference type="ARBA" id="ARBA00022801"/>
    </source>
</evidence>
<dbReference type="InterPro" id="IPR000477">
    <property type="entry name" value="RT_dom"/>
</dbReference>
<dbReference type="PANTHER" id="PTHR33064">
    <property type="entry name" value="POL PROTEIN"/>
    <property type="match status" value="1"/>
</dbReference>
<dbReference type="PROSITE" id="PS00141">
    <property type="entry name" value="ASP_PROTEASE"/>
    <property type="match status" value="1"/>
</dbReference>
<dbReference type="GO" id="GO:0004190">
    <property type="term" value="F:aspartic-type endopeptidase activity"/>
    <property type="evidence" value="ECO:0007669"/>
    <property type="project" value="InterPro"/>
</dbReference>
<keyword evidence="7" id="KW-1133">Transmembrane helix</keyword>
<keyword evidence="4" id="KW-0540">Nuclease</keyword>
<proteinExistence type="inferred from homology"/>
<keyword evidence="6" id="KW-0378">Hydrolase</keyword>
<evidence type="ECO:0000256" key="1">
    <source>
        <dbReference type="ARBA" id="ARBA00010879"/>
    </source>
</evidence>
<dbReference type="Pfam" id="PF00078">
    <property type="entry name" value="RVT_1"/>
    <property type="match status" value="1"/>
</dbReference>
<organism evidence="10 11">
    <name type="scientific">Nyctereutes procyonoides</name>
    <name type="common">Raccoon dog</name>
    <name type="synonym">Canis procyonoides</name>
    <dbReference type="NCBI Taxonomy" id="34880"/>
    <lineage>
        <taxon>Eukaryota</taxon>
        <taxon>Metazoa</taxon>
        <taxon>Chordata</taxon>
        <taxon>Craniata</taxon>
        <taxon>Vertebrata</taxon>
        <taxon>Euteleostomi</taxon>
        <taxon>Mammalia</taxon>
        <taxon>Eutheria</taxon>
        <taxon>Laurasiatheria</taxon>
        <taxon>Carnivora</taxon>
        <taxon>Caniformia</taxon>
        <taxon>Canidae</taxon>
        <taxon>Nyctereutes</taxon>
    </lineage>
</organism>
<dbReference type="Proteomes" id="UP000645828">
    <property type="component" value="Unassembled WGS sequence"/>
</dbReference>
<dbReference type="GO" id="GO:0006508">
    <property type="term" value="P:proteolysis"/>
    <property type="evidence" value="ECO:0007669"/>
    <property type="project" value="InterPro"/>
</dbReference>
<evidence type="ECO:0000256" key="3">
    <source>
        <dbReference type="ARBA" id="ARBA00022695"/>
    </source>
</evidence>
<dbReference type="InterPro" id="IPR001969">
    <property type="entry name" value="Aspartic_peptidase_AS"/>
</dbReference>
<dbReference type="AlphaFoldDB" id="A0A811Y0N7"/>
<dbReference type="InterPro" id="IPR040643">
    <property type="entry name" value="MLVIN_C"/>
</dbReference>
<feature type="transmembrane region" description="Helical" evidence="7">
    <location>
        <begin position="442"/>
        <end position="468"/>
    </location>
</feature>
<keyword evidence="2" id="KW-0808">Transferase</keyword>
<evidence type="ECO:0000256" key="7">
    <source>
        <dbReference type="SAM" id="Phobius"/>
    </source>
</evidence>
<keyword evidence="7" id="KW-0472">Membrane</keyword>
<comment type="similarity">
    <text evidence="1">Belongs to the beta type-B retroviral polymerase family. HERV class-II K(HML-2) pol subfamily.</text>
</comment>
<name>A0A811Y0N7_NYCPR</name>